<feature type="transmembrane region" description="Helical" evidence="2">
    <location>
        <begin position="72"/>
        <end position="93"/>
    </location>
</feature>
<evidence type="ECO:0000313" key="4">
    <source>
        <dbReference type="Proteomes" id="UP001283361"/>
    </source>
</evidence>
<keyword evidence="2" id="KW-0472">Membrane</keyword>
<protein>
    <recommendedName>
        <fullName evidence="5">EGF-like domain-containing protein</fullName>
    </recommendedName>
</protein>
<feature type="compositionally biased region" description="Basic and acidic residues" evidence="1">
    <location>
        <begin position="97"/>
        <end position="117"/>
    </location>
</feature>
<keyword evidence="4" id="KW-1185">Reference proteome</keyword>
<evidence type="ECO:0000256" key="2">
    <source>
        <dbReference type="SAM" id="Phobius"/>
    </source>
</evidence>
<sequence>MVFLFTACGNSTFGENCLKRCSIGCSGKIQTCDKVNGTCLYGCKVGYLGDNCNKTSPTDEFASSFEYLAETITALSAFLLVTCLVIGMVAFSITDKRDAGEESVKPKPTTEPEEPSKGKFSQNNLAEPIESLEFIGRFDSVQISTRHFHVGTSVEDF</sequence>
<dbReference type="EMBL" id="JAWDGP010007049">
    <property type="protein sequence ID" value="KAK3730912.1"/>
    <property type="molecule type" value="Genomic_DNA"/>
</dbReference>
<reference evidence="3" key="1">
    <citation type="journal article" date="2023" name="G3 (Bethesda)">
        <title>A reference genome for the long-term kleptoplast-retaining sea slug Elysia crispata morphotype clarki.</title>
        <authorList>
            <person name="Eastman K.E."/>
            <person name="Pendleton A.L."/>
            <person name="Shaikh M.A."/>
            <person name="Suttiyut T."/>
            <person name="Ogas R."/>
            <person name="Tomko P."/>
            <person name="Gavelis G."/>
            <person name="Widhalm J.R."/>
            <person name="Wisecaver J.H."/>
        </authorList>
    </citation>
    <scope>NUCLEOTIDE SEQUENCE</scope>
    <source>
        <strain evidence="3">ECLA1</strain>
    </source>
</reference>
<name>A0AAE0Y378_9GAST</name>
<comment type="caution">
    <text evidence="3">The sequence shown here is derived from an EMBL/GenBank/DDBJ whole genome shotgun (WGS) entry which is preliminary data.</text>
</comment>
<proteinExistence type="predicted"/>
<gene>
    <name evidence="3" type="ORF">RRG08_061513</name>
</gene>
<accession>A0AAE0Y378</accession>
<keyword evidence="2" id="KW-1133">Transmembrane helix</keyword>
<dbReference type="AlphaFoldDB" id="A0AAE0Y378"/>
<evidence type="ECO:0000256" key="1">
    <source>
        <dbReference type="SAM" id="MobiDB-lite"/>
    </source>
</evidence>
<keyword evidence="2" id="KW-0812">Transmembrane</keyword>
<feature type="region of interest" description="Disordered" evidence="1">
    <location>
        <begin position="97"/>
        <end position="125"/>
    </location>
</feature>
<organism evidence="3 4">
    <name type="scientific">Elysia crispata</name>
    <name type="common">lettuce slug</name>
    <dbReference type="NCBI Taxonomy" id="231223"/>
    <lineage>
        <taxon>Eukaryota</taxon>
        <taxon>Metazoa</taxon>
        <taxon>Spiralia</taxon>
        <taxon>Lophotrochozoa</taxon>
        <taxon>Mollusca</taxon>
        <taxon>Gastropoda</taxon>
        <taxon>Heterobranchia</taxon>
        <taxon>Euthyneura</taxon>
        <taxon>Panpulmonata</taxon>
        <taxon>Sacoglossa</taxon>
        <taxon>Placobranchoidea</taxon>
        <taxon>Plakobranchidae</taxon>
        <taxon>Elysia</taxon>
    </lineage>
</organism>
<dbReference type="Gene3D" id="2.170.300.10">
    <property type="entry name" value="Tie2 ligand-binding domain superfamily"/>
    <property type="match status" value="1"/>
</dbReference>
<evidence type="ECO:0000313" key="3">
    <source>
        <dbReference type="EMBL" id="KAK3730912.1"/>
    </source>
</evidence>
<dbReference type="Proteomes" id="UP001283361">
    <property type="component" value="Unassembled WGS sequence"/>
</dbReference>
<evidence type="ECO:0008006" key="5">
    <source>
        <dbReference type="Google" id="ProtNLM"/>
    </source>
</evidence>